<gene>
    <name evidence="1" type="ORF">RRG08_038841</name>
</gene>
<protein>
    <submittedName>
        <fullName evidence="1">Uncharacterized protein</fullName>
    </submittedName>
</protein>
<accession>A0AAE0YSS0</accession>
<name>A0AAE0YSS0_9GAST</name>
<organism evidence="1 2">
    <name type="scientific">Elysia crispata</name>
    <name type="common">lettuce slug</name>
    <dbReference type="NCBI Taxonomy" id="231223"/>
    <lineage>
        <taxon>Eukaryota</taxon>
        <taxon>Metazoa</taxon>
        <taxon>Spiralia</taxon>
        <taxon>Lophotrochozoa</taxon>
        <taxon>Mollusca</taxon>
        <taxon>Gastropoda</taxon>
        <taxon>Heterobranchia</taxon>
        <taxon>Euthyneura</taxon>
        <taxon>Panpulmonata</taxon>
        <taxon>Sacoglossa</taxon>
        <taxon>Placobranchoidea</taxon>
        <taxon>Plakobranchidae</taxon>
        <taxon>Elysia</taxon>
    </lineage>
</organism>
<dbReference type="Proteomes" id="UP001283361">
    <property type="component" value="Unassembled WGS sequence"/>
</dbReference>
<evidence type="ECO:0000313" key="1">
    <source>
        <dbReference type="EMBL" id="KAK3756352.1"/>
    </source>
</evidence>
<dbReference type="AlphaFoldDB" id="A0AAE0YSS0"/>
<comment type="caution">
    <text evidence="1">The sequence shown here is derived from an EMBL/GenBank/DDBJ whole genome shotgun (WGS) entry which is preliminary data.</text>
</comment>
<proteinExistence type="predicted"/>
<sequence length="132" mass="15583">MELRFPGIKRHEFEGDRGASESEDVMKNRSRAIHRLKVDYETALGKINRDPFWKLLRKQKISDIVDLIKSIMREQPAGLCMKAKLLEALISRPVTDKDVCYRLSCLSWQLIGLWWKLQREIEIADRELHLYS</sequence>
<reference evidence="1" key="1">
    <citation type="journal article" date="2023" name="G3 (Bethesda)">
        <title>A reference genome for the long-term kleptoplast-retaining sea slug Elysia crispata morphotype clarki.</title>
        <authorList>
            <person name="Eastman K.E."/>
            <person name="Pendleton A.L."/>
            <person name="Shaikh M.A."/>
            <person name="Suttiyut T."/>
            <person name="Ogas R."/>
            <person name="Tomko P."/>
            <person name="Gavelis G."/>
            <person name="Widhalm J.R."/>
            <person name="Wisecaver J.H."/>
        </authorList>
    </citation>
    <scope>NUCLEOTIDE SEQUENCE</scope>
    <source>
        <strain evidence="1">ECLA1</strain>
    </source>
</reference>
<keyword evidence="2" id="KW-1185">Reference proteome</keyword>
<dbReference type="EMBL" id="JAWDGP010005524">
    <property type="protein sequence ID" value="KAK3756352.1"/>
    <property type="molecule type" value="Genomic_DNA"/>
</dbReference>
<evidence type="ECO:0000313" key="2">
    <source>
        <dbReference type="Proteomes" id="UP001283361"/>
    </source>
</evidence>